<dbReference type="InterPro" id="IPR011042">
    <property type="entry name" value="6-blade_b-propeller_TolB-like"/>
</dbReference>
<name>A0ABU6KFY6_9BACI</name>
<dbReference type="PROSITE" id="PS51782">
    <property type="entry name" value="LYSM"/>
    <property type="match status" value="1"/>
</dbReference>
<dbReference type="PANTHER" id="PTHR36842">
    <property type="entry name" value="PROTEIN TOLB HOMOLOG"/>
    <property type="match status" value="1"/>
</dbReference>
<dbReference type="Proteomes" id="UP001335737">
    <property type="component" value="Unassembled WGS sequence"/>
</dbReference>
<protein>
    <submittedName>
        <fullName evidence="3">LysM peptidoglycan-binding domain-containing protein</fullName>
    </submittedName>
</protein>
<proteinExistence type="inferred from homology"/>
<reference evidence="3 4" key="1">
    <citation type="journal article" date="2024" name="Int. J. Syst. Evol. Microbiol.">
        <title>Virgibacillus tibetensis sp. nov., isolated from salt lake on the Tibetan Plateau of China.</title>
        <authorList>
            <person name="Phurbu D."/>
            <person name="Liu Z.-X."/>
            <person name="Wang R."/>
            <person name="Zheng Y.-Y."/>
            <person name="Liu H.-C."/>
            <person name="Zhou Y.-G."/>
            <person name="Yu Y.-J."/>
            <person name="Li A.-H."/>
        </authorList>
    </citation>
    <scope>NUCLEOTIDE SEQUENCE [LARGE SCALE GENOMIC DNA]</scope>
    <source>
        <strain evidence="3 4">C22-A2</strain>
    </source>
</reference>
<dbReference type="Gene3D" id="3.10.350.10">
    <property type="entry name" value="LysM domain"/>
    <property type="match status" value="1"/>
</dbReference>
<dbReference type="SUPFAM" id="SSF54106">
    <property type="entry name" value="LysM domain"/>
    <property type="match status" value="1"/>
</dbReference>
<comment type="caution">
    <text evidence="3">The sequence shown here is derived from an EMBL/GenBank/DDBJ whole genome shotgun (WGS) entry which is preliminary data.</text>
</comment>
<dbReference type="InterPro" id="IPR018392">
    <property type="entry name" value="LysM"/>
</dbReference>
<dbReference type="SMART" id="SM00257">
    <property type="entry name" value="LysM"/>
    <property type="match status" value="1"/>
</dbReference>
<dbReference type="Gene3D" id="2.120.10.30">
    <property type="entry name" value="TolB, C-terminal domain"/>
    <property type="match status" value="2"/>
</dbReference>
<evidence type="ECO:0000313" key="3">
    <source>
        <dbReference type="EMBL" id="MEC5424001.1"/>
    </source>
</evidence>
<gene>
    <name evidence="3" type="ORF">QGM71_10915</name>
</gene>
<evidence type="ECO:0000259" key="2">
    <source>
        <dbReference type="PROSITE" id="PS51782"/>
    </source>
</evidence>
<sequence>MQHVYTVRSGDTVYEIARRWNVPFVLLAVVNKLTPPYTIFIGQQIIIPKGDQGFIAYTTNRSGQFDIWLYNPEDASNVQLTQALGDSFSVPEWSGDASRIAFIGRNRILYVLHLPTGAIAGIDQLGEQDIMHIDWSPDNRKIAYTTRGQIFIYDVITHQAQSIQQPGASDVQWLSNGREILFQAPDTNGISQLFIMAIDGSEKRQLTNNSDGPLNNVRLSPDESFVLYTTPGVSISLIRTIELATGNLFEVEGGPLAKNYYPTWSPDSNKIAYSATAFNDTYFNQIRTVGKRGENDLIHAISNCFATPVTWSPDSRKIAYLSGCTEQDFAHELWVIDINQRIPFRILEGFLITAIQWSPSLTGSHFKKIYKNKTYRIKFNYPSHWRKVNDERYEGYDGFFQVSAISGGDNIEEICRGEAYHPLMPYGTSPRIIRSTIQNQDACFIFPSADQPAEMNRQAALIVRYPKPIEIQGSLYNYLILWIDEQHIREIASTLKFKI</sequence>
<dbReference type="PANTHER" id="PTHR36842:SF1">
    <property type="entry name" value="PROTEIN TOLB"/>
    <property type="match status" value="1"/>
</dbReference>
<dbReference type="RefSeq" id="WP_327607567.1">
    <property type="nucleotide sequence ID" value="NZ_JARZFX010000004.1"/>
</dbReference>
<evidence type="ECO:0000313" key="4">
    <source>
        <dbReference type="Proteomes" id="UP001335737"/>
    </source>
</evidence>
<dbReference type="InterPro" id="IPR036779">
    <property type="entry name" value="LysM_dom_sf"/>
</dbReference>
<dbReference type="SUPFAM" id="SSF82171">
    <property type="entry name" value="DPP6 N-terminal domain-like"/>
    <property type="match status" value="1"/>
</dbReference>
<dbReference type="EMBL" id="JARZFX010000004">
    <property type="protein sequence ID" value="MEC5424001.1"/>
    <property type="molecule type" value="Genomic_DNA"/>
</dbReference>
<evidence type="ECO:0000256" key="1">
    <source>
        <dbReference type="ARBA" id="ARBA00009820"/>
    </source>
</evidence>
<dbReference type="Pfam" id="PF07676">
    <property type="entry name" value="PD40"/>
    <property type="match status" value="1"/>
</dbReference>
<accession>A0ABU6KFY6</accession>
<dbReference type="Pfam" id="PF01476">
    <property type="entry name" value="LysM"/>
    <property type="match status" value="1"/>
</dbReference>
<dbReference type="CDD" id="cd00118">
    <property type="entry name" value="LysM"/>
    <property type="match status" value="1"/>
</dbReference>
<dbReference type="InterPro" id="IPR011659">
    <property type="entry name" value="WD40"/>
</dbReference>
<organism evidence="3 4">
    <name type="scientific">Virgibacillus tibetensis</name>
    <dbReference type="NCBI Taxonomy" id="3042313"/>
    <lineage>
        <taxon>Bacteria</taxon>
        <taxon>Bacillati</taxon>
        <taxon>Bacillota</taxon>
        <taxon>Bacilli</taxon>
        <taxon>Bacillales</taxon>
        <taxon>Bacillaceae</taxon>
        <taxon>Virgibacillus</taxon>
    </lineage>
</organism>
<comment type="similarity">
    <text evidence="1">Belongs to the TolB family.</text>
</comment>
<feature type="domain" description="LysM" evidence="2">
    <location>
        <begin position="3"/>
        <end position="47"/>
    </location>
</feature>
<keyword evidence="4" id="KW-1185">Reference proteome</keyword>